<evidence type="ECO:0000256" key="1">
    <source>
        <dbReference type="SAM" id="MobiDB-lite"/>
    </source>
</evidence>
<reference evidence="3" key="1">
    <citation type="submission" date="2020-05" db="UniProtKB">
        <authorList>
            <consortium name="EnsemblMetazoa"/>
        </authorList>
    </citation>
    <scope>IDENTIFICATION</scope>
    <source>
        <strain evidence="3">USDA</strain>
    </source>
</reference>
<dbReference type="GO" id="GO:0007165">
    <property type="term" value="P:signal transduction"/>
    <property type="evidence" value="ECO:0007669"/>
    <property type="project" value="InterPro"/>
</dbReference>
<dbReference type="Proteomes" id="UP000095300">
    <property type="component" value="Unassembled WGS sequence"/>
</dbReference>
<dbReference type="EnsemblMetazoa" id="SCAU003206-RA">
    <property type="protein sequence ID" value="SCAU003206-PA"/>
    <property type="gene ID" value="SCAU003206"/>
</dbReference>
<evidence type="ECO:0000313" key="4">
    <source>
        <dbReference type="Proteomes" id="UP000095300"/>
    </source>
</evidence>
<keyword evidence="4" id="KW-1185">Reference proteome</keyword>
<dbReference type="SMART" id="SM00005">
    <property type="entry name" value="DEATH"/>
    <property type="match status" value="1"/>
</dbReference>
<dbReference type="SUPFAM" id="SSF47986">
    <property type="entry name" value="DEATH domain"/>
    <property type="match status" value="1"/>
</dbReference>
<dbReference type="KEGG" id="scac:106094083"/>
<organism evidence="3 4">
    <name type="scientific">Stomoxys calcitrans</name>
    <name type="common">Stable fly</name>
    <name type="synonym">Conops calcitrans</name>
    <dbReference type="NCBI Taxonomy" id="35570"/>
    <lineage>
        <taxon>Eukaryota</taxon>
        <taxon>Metazoa</taxon>
        <taxon>Ecdysozoa</taxon>
        <taxon>Arthropoda</taxon>
        <taxon>Hexapoda</taxon>
        <taxon>Insecta</taxon>
        <taxon>Pterygota</taxon>
        <taxon>Neoptera</taxon>
        <taxon>Endopterygota</taxon>
        <taxon>Diptera</taxon>
        <taxon>Brachycera</taxon>
        <taxon>Muscomorpha</taxon>
        <taxon>Muscoidea</taxon>
        <taxon>Muscidae</taxon>
        <taxon>Stomoxys</taxon>
    </lineage>
</organism>
<dbReference type="Pfam" id="PF14786">
    <property type="entry name" value="Death_2"/>
    <property type="match status" value="1"/>
</dbReference>
<dbReference type="Gene3D" id="1.10.533.10">
    <property type="entry name" value="Death Domain, Fas"/>
    <property type="match status" value="1"/>
</dbReference>
<feature type="region of interest" description="Disordered" evidence="1">
    <location>
        <begin position="469"/>
        <end position="510"/>
    </location>
</feature>
<accession>A0A1I8NYH6</accession>
<feature type="domain" description="Death" evidence="2">
    <location>
        <begin position="4"/>
        <end position="127"/>
    </location>
</feature>
<dbReference type="InterPro" id="IPR011029">
    <property type="entry name" value="DEATH-like_dom_sf"/>
</dbReference>
<dbReference type="VEuPathDB" id="VectorBase:SCAU003206"/>
<feature type="compositionally biased region" description="Polar residues" evidence="1">
    <location>
        <begin position="469"/>
        <end position="497"/>
    </location>
</feature>
<protein>
    <recommendedName>
        <fullName evidence="2">Death domain-containing protein</fullName>
    </recommendedName>
</protein>
<name>A0A1I8NYH6_STOCA</name>
<sequence>MSTYCRDTELRNVQTNDLYKLAVILDDNDYWKKLMEAIPKDINNKTFGSPLHPIFDDNGGRKYSNDHIRLIQNAFKRTGESRLCPQILFDEWGSSGRKNERPTLGVLLNLLLKAQLFRAADFVAENFLGEPKPPRPTDGPGAEITCELPSTIYEDICEMANDSQNYPGTELILQNANFGNSLMDNNKDYYTKYRDPIEKIFAPAFASANDNGVAPKPPPRLHKSVKHLEKQKQSQKKKANHTYVPHTNLFDETAKITNHHNIFTINEYEPPPQELSSLVTPAMPSDNLPKISLLLESTNSKLGNSLMSSEDSTPKLSFLIGNSIRLSDTSEEIRNCTDSAPNIEYKARDDLNSTFSDIPHSKQHSHDLPAISALNLNGERDPLSYSNSIKNVPSVALNFKASSQDTDEHVHISSATKGKNSDTHIDTDIGAVGNIVDDSDNSEVDEDNDVDVYIEDDDADVPNLSIFNDSSLTSVTNTSGENSFEQNNDSRPTSTDNMLPLTTEGIPITN</sequence>
<dbReference type="InterPro" id="IPR000488">
    <property type="entry name" value="Death_dom"/>
</dbReference>
<dbReference type="InterPro" id="IPR029397">
    <property type="entry name" value="Tube_Death"/>
</dbReference>
<dbReference type="OrthoDB" id="4062651at2759"/>
<dbReference type="AlphaFoldDB" id="A0A1I8NYH6"/>
<dbReference type="STRING" id="35570.A0A1I8NYH6"/>
<evidence type="ECO:0000313" key="3">
    <source>
        <dbReference type="EnsemblMetazoa" id="SCAU003206-PA"/>
    </source>
</evidence>
<evidence type="ECO:0000259" key="2">
    <source>
        <dbReference type="SMART" id="SM00005"/>
    </source>
</evidence>
<gene>
    <name evidence="3" type="primary">106094083</name>
</gene>
<proteinExistence type="predicted"/>